<feature type="transmembrane region" description="Helical" evidence="1">
    <location>
        <begin position="52"/>
        <end position="74"/>
    </location>
</feature>
<feature type="transmembrane region" description="Helical" evidence="1">
    <location>
        <begin position="20"/>
        <end position="40"/>
    </location>
</feature>
<dbReference type="EMBL" id="JACPSX010000218">
    <property type="protein sequence ID" value="MBI3015655.1"/>
    <property type="molecule type" value="Genomic_DNA"/>
</dbReference>
<gene>
    <name evidence="2" type="ORF">HYY65_11500</name>
</gene>
<organism evidence="2 3">
    <name type="scientific">Tectimicrobiota bacterium</name>
    <dbReference type="NCBI Taxonomy" id="2528274"/>
    <lineage>
        <taxon>Bacteria</taxon>
        <taxon>Pseudomonadati</taxon>
        <taxon>Nitrospinota/Tectimicrobiota group</taxon>
        <taxon>Candidatus Tectimicrobiota</taxon>
    </lineage>
</organism>
<dbReference type="GO" id="GO:0140359">
    <property type="term" value="F:ABC-type transporter activity"/>
    <property type="evidence" value="ECO:0007669"/>
    <property type="project" value="InterPro"/>
</dbReference>
<keyword evidence="1" id="KW-0812">Transmembrane</keyword>
<reference evidence="2" key="1">
    <citation type="submission" date="2020-07" db="EMBL/GenBank/DDBJ databases">
        <title>Huge and variable diversity of episymbiotic CPR bacteria and DPANN archaea in groundwater ecosystems.</title>
        <authorList>
            <person name="He C.Y."/>
            <person name="Keren R."/>
            <person name="Whittaker M."/>
            <person name="Farag I.F."/>
            <person name="Doudna J."/>
            <person name="Cate J.H.D."/>
            <person name="Banfield J.F."/>
        </authorList>
    </citation>
    <scope>NUCLEOTIDE SEQUENCE</scope>
    <source>
        <strain evidence="2">NC_groundwater_717_Ag_S-0.2um_59_8</strain>
    </source>
</reference>
<accession>A0A932M1N2</accession>
<dbReference type="GO" id="GO:0005886">
    <property type="term" value="C:plasma membrane"/>
    <property type="evidence" value="ECO:0007669"/>
    <property type="project" value="UniProtKB-SubCell"/>
</dbReference>
<keyword evidence="1" id="KW-1133">Transmembrane helix</keyword>
<feature type="transmembrane region" description="Helical" evidence="1">
    <location>
        <begin position="225"/>
        <end position="248"/>
    </location>
</feature>
<name>A0A932M1N2_UNCTE</name>
<sequence>MKIIAIAVNTFREAVRDKILYSLLFFALVMMSLSVILGNLTIGEQIKIIEDFGLGTISLFGVLIAVFVGVGLVYKEIERRTIYTILSKPIPRWVFLLGKYGGLLLTLLVEVSVMAAFFVLLVLYYGVGFDFALLKAIGLIYLELALITAVALFFSAFTTPTLSGLFALGIFVIGHLSSDLKIFGQGAQDPFISGLTSFLYYLLPNLENFNIKGQVVHGIPVPWEFIGWSTLYGLLYITGTLLLTVLVFQRRDFR</sequence>
<dbReference type="Pfam" id="PF12679">
    <property type="entry name" value="ABC2_membrane_2"/>
    <property type="match status" value="1"/>
</dbReference>
<protein>
    <submittedName>
        <fullName evidence="2">ABC transporter permease subunit</fullName>
    </submittedName>
</protein>
<dbReference type="PANTHER" id="PTHR43471:SF10">
    <property type="entry name" value="SLL1107 PROTEIN"/>
    <property type="match status" value="1"/>
</dbReference>
<evidence type="ECO:0000313" key="3">
    <source>
        <dbReference type="Proteomes" id="UP000741360"/>
    </source>
</evidence>
<evidence type="ECO:0000313" key="2">
    <source>
        <dbReference type="EMBL" id="MBI3015655.1"/>
    </source>
</evidence>
<evidence type="ECO:0000256" key="1">
    <source>
        <dbReference type="SAM" id="Phobius"/>
    </source>
</evidence>
<dbReference type="AlphaFoldDB" id="A0A932M1N2"/>
<feature type="transmembrane region" description="Helical" evidence="1">
    <location>
        <begin position="133"/>
        <end position="154"/>
    </location>
</feature>
<proteinExistence type="predicted"/>
<dbReference type="Proteomes" id="UP000741360">
    <property type="component" value="Unassembled WGS sequence"/>
</dbReference>
<comment type="caution">
    <text evidence="2">The sequence shown here is derived from an EMBL/GenBank/DDBJ whole genome shotgun (WGS) entry which is preliminary data.</text>
</comment>
<keyword evidence="1" id="KW-0472">Membrane</keyword>
<feature type="transmembrane region" description="Helical" evidence="1">
    <location>
        <begin position="94"/>
        <end position="127"/>
    </location>
</feature>
<dbReference type="PANTHER" id="PTHR43471">
    <property type="entry name" value="ABC TRANSPORTER PERMEASE"/>
    <property type="match status" value="1"/>
</dbReference>
<feature type="transmembrane region" description="Helical" evidence="1">
    <location>
        <begin position="161"/>
        <end position="178"/>
    </location>
</feature>